<accession>A0AAW0PGH8</accession>
<evidence type="ECO:0000259" key="5">
    <source>
        <dbReference type="SMART" id="SM00134"/>
    </source>
</evidence>
<proteinExistence type="predicted"/>
<evidence type="ECO:0000313" key="6">
    <source>
        <dbReference type="EMBL" id="KAK7916283.1"/>
    </source>
</evidence>
<dbReference type="GO" id="GO:0005576">
    <property type="term" value="C:extracellular region"/>
    <property type="evidence" value="ECO:0007669"/>
    <property type="project" value="UniProtKB-SubCell"/>
</dbReference>
<keyword evidence="2" id="KW-0964">Secreted</keyword>
<keyword evidence="4" id="KW-0732">Signal</keyword>
<feature type="domain" description="UPAR/Ly6" evidence="5">
    <location>
        <begin position="457"/>
        <end position="555"/>
    </location>
</feature>
<dbReference type="InterPro" id="IPR050918">
    <property type="entry name" value="CNF-like_PLA2_Inhibitor"/>
</dbReference>
<dbReference type="InterPro" id="IPR045860">
    <property type="entry name" value="Snake_toxin-like_sf"/>
</dbReference>
<dbReference type="Proteomes" id="UP001460270">
    <property type="component" value="Unassembled WGS sequence"/>
</dbReference>
<reference evidence="7" key="1">
    <citation type="submission" date="2024-04" db="EMBL/GenBank/DDBJ databases">
        <title>Salinicola lusitanus LLJ914,a marine bacterium isolated from the Okinawa Trough.</title>
        <authorList>
            <person name="Li J."/>
        </authorList>
    </citation>
    <scope>NUCLEOTIDE SEQUENCE [LARGE SCALE GENOMIC DNA]</scope>
</reference>
<evidence type="ECO:0000256" key="4">
    <source>
        <dbReference type="SAM" id="SignalP"/>
    </source>
</evidence>
<dbReference type="PANTHER" id="PTHR20914">
    <property type="entry name" value="LY6/PLAUR DOMAIN-CONTAINING PROTEIN 8"/>
    <property type="match status" value="1"/>
</dbReference>
<feature type="domain" description="UPAR/Ly6" evidence="5">
    <location>
        <begin position="687"/>
        <end position="784"/>
    </location>
</feature>
<evidence type="ECO:0000256" key="1">
    <source>
        <dbReference type="ARBA" id="ARBA00004613"/>
    </source>
</evidence>
<feature type="chain" id="PRO_5043441067" description="UPAR/Ly6 domain-containing protein" evidence="4">
    <location>
        <begin position="20"/>
        <end position="1100"/>
    </location>
</feature>
<name>A0AAW0PGH8_9GOBI</name>
<dbReference type="InterPro" id="IPR016054">
    <property type="entry name" value="LY6_UPA_recep-like"/>
</dbReference>
<dbReference type="SMART" id="SM00134">
    <property type="entry name" value="LU"/>
    <property type="match status" value="7"/>
</dbReference>
<evidence type="ECO:0000256" key="3">
    <source>
        <dbReference type="SAM" id="MobiDB-lite"/>
    </source>
</evidence>
<sequence>MLLLSLVLTVALSTNSGAGLSCVTCDPNDSSCTVAGPYTCQNGETMCVSAIVTATSGSSTQKIKGCAASTVCPATGSQDYSLDVGTANVLATAVCCDTDNCNLADASTPTTPADGSMQCYSCDPTTGSCSNSVTCNTQETSCFSSTVIPSGSSSPVPAHGCASGNLCLMAQYLSTSPLLTSIGSIQGTPTCCNTDLCNPLTTTTAAPTTTTVAQTTTTAAPTTTTAAPTTTTTAPTTTAGLSCITCTDPNDPTCATTISYRCQNGETMCVSAVVIATTATSGSFTKKIKGCANNIDCPATGSQDYSLDVGTANVLARAVCCDTDNCNSADASSDPNTPADGSLQCYSCDPTTGSCSNSITCNTKENNCFSSTMIPLGSSSAVPAHGCVSGNLCLIKEYLSSCPVVGSIGHIIGTPACCTTANCNPLITTTTTTTTTTTAPTTTTPFPTTTTTKTAGLSCVTCDPNDSSCTVAGPYTCQNGETMCVSAIVTAWTATSGSSTRKIKGCAASTVCPATGSQDYSLDVGTANVLARAVCCNTDNCNSADASTPTTPADGSMQCYSCDPTTGSCSNSVTCNTQETSCFSSTVIPSGSSSPVPAHGCASGNLCLIKEYLSTSPLLTTIGSIQLTPTCCNTDLCNPLTTTTAAPTTTTVAQTTTTAAPTTTTAAPTTTTTAPTTSISTTKTAGLSCITCTDPNDPTCATTISIPCQNKGTMCVSATVKAWTATSGSSIQKIKGCTAATVCLATGTFDYSVDVGTTNVLATLVCCDTNNCNSADAPSDPYNPAPGSLQCFSCDPTTGSCSNSITCNTKETSCFTPTVIPPGSISAVPAYGCVSRNLCMLRGYLSASPLFTSIGRILGTPTCCYTDHCNPLITTTAAPTTTTVTTTTIAPTTTTATPTINTTTTKTAGLSCITCTDPNDPTCATTISYRCQNGETMCVSAVVIATSGPSTQKIKGCANNIDCPATGSQDYSLDVGTANVLARAECCDTDNCNSADASTPTPPADGSLQCYSCDPTTEDSNSEENCPETKRRRSFEAAVLKILEKFDQGRPKNNGDVRFGRVVAELLAKVAPGKREECRVKSGGLELGGLVLEFCGGIGG</sequence>
<dbReference type="CDD" id="cd00117">
    <property type="entry name" value="TFP"/>
    <property type="match status" value="2"/>
</dbReference>
<feature type="domain" description="UPAR/Ly6" evidence="5">
    <location>
        <begin position="910"/>
        <end position="1005"/>
    </location>
</feature>
<dbReference type="EMBL" id="JBBPFD010000008">
    <property type="protein sequence ID" value="KAK7916283.1"/>
    <property type="molecule type" value="Genomic_DNA"/>
</dbReference>
<feature type="domain" description="UPAR/Ly6" evidence="5">
    <location>
        <begin position="117"/>
        <end position="207"/>
    </location>
</feature>
<evidence type="ECO:0000256" key="2">
    <source>
        <dbReference type="ARBA" id="ARBA00022525"/>
    </source>
</evidence>
<keyword evidence="7" id="KW-1185">Reference proteome</keyword>
<dbReference type="Gene3D" id="2.10.60.10">
    <property type="entry name" value="CD59"/>
    <property type="match status" value="9"/>
</dbReference>
<organism evidence="6 7">
    <name type="scientific">Mugilogobius chulae</name>
    <name type="common">yellowstripe goby</name>
    <dbReference type="NCBI Taxonomy" id="88201"/>
    <lineage>
        <taxon>Eukaryota</taxon>
        <taxon>Metazoa</taxon>
        <taxon>Chordata</taxon>
        <taxon>Craniata</taxon>
        <taxon>Vertebrata</taxon>
        <taxon>Euteleostomi</taxon>
        <taxon>Actinopterygii</taxon>
        <taxon>Neopterygii</taxon>
        <taxon>Teleostei</taxon>
        <taxon>Neoteleostei</taxon>
        <taxon>Acanthomorphata</taxon>
        <taxon>Gobiaria</taxon>
        <taxon>Gobiiformes</taxon>
        <taxon>Gobioidei</taxon>
        <taxon>Gobiidae</taxon>
        <taxon>Gobionellinae</taxon>
        <taxon>Mugilogobius</taxon>
    </lineage>
</organism>
<feature type="domain" description="UPAR/Ly6" evidence="5">
    <location>
        <begin position="557"/>
        <end position="647"/>
    </location>
</feature>
<feature type="domain" description="UPAR/Ly6" evidence="5">
    <location>
        <begin position="20"/>
        <end position="115"/>
    </location>
</feature>
<evidence type="ECO:0000313" key="7">
    <source>
        <dbReference type="Proteomes" id="UP001460270"/>
    </source>
</evidence>
<comment type="subcellular location">
    <subcellularLocation>
        <location evidence="1">Secreted</location>
    </subcellularLocation>
</comment>
<feature type="region of interest" description="Disordered" evidence="3">
    <location>
        <begin position="653"/>
        <end position="679"/>
    </location>
</feature>
<feature type="domain" description="UPAR/Ly6" evidence="5">
    <location>
        <begin position="241"/>
        <end position="341"/>
    </location>
</feature>
<feature type="signal peptide" evidence="4">
    <location>
        <begin position="1"/>
        <end position="19"/>
    </location>
</feature>
<dbReference type="SUPFAM" id="SSF57302">
    <property type="entry name" value="Snake toxin-like"/>
    <property type="match status" value="9"/>
</dbReference>
<dbReference type="AlphaFoldDB" id="A0AAW0PGH8"/>
<dbReference type="PANTHER" id="PTHR20914:SF9">
    <property type="entry name" value="COILED, ISOFORM A"/>
    <property type="match status" value="1"/>
</dbReference>
<gene>
    <name evidence="6" type="ORF">WMY93_012044</name>
</gene>
<protein>
    <recommendedName>
        <fullName evidence="5">UPAR/Ly6 domain-containing protein</fullName>
    </recommendedName>
</protein>
<comment type="caution">
    <text evidence="6">The sequence shown here is derived from an EMBL/GenBank/DDBJ whole genome shotgun (WGS) entry which is preliminary data.</text>
</comment>
<dbReference type="Pfam" id="PF00021">
    <property type="entry name" value="UPAR_LY6"/>
    <property type="match status" value="9"/>
</dbReference>